<name>A0ABY8N7L3_9FLAO</name>
<feature type="transmembrane region" description="Helical" evidence="1">
    <location>
        <begin position="7"/>
        <end position="28"/>
    </location>
</feature>
<dbReference type="EMBL" id="CP092332">
    <property type="protein sequence ID" value="WGK95640.1"/>
    <property type="molecule type" value="Genomic_DNA"/>
</dbReference>
<evidence type="ECO:0000313" key="3">
    <source>
        <dbReference type="Proteomes" id="UP001232117"/>
    </source>
</evidence>
<gene>
    <name evidence="2" type="ORF">MG292_05290</name>
</gene>
<evidence type="ECO:0000256" key="1">
    <source>
        <dbReference type="SAM" id="Phobius"/>
    </source>
</evidence>
<evidence type="ECO:0000313" key="2">
    <source>
        <dbReference type="EMBL" id="WGK95640.1"/>
    </source>
</evidence>
<feature type="transmembrane region" description="Helical" evidence="1">
    <location>
        <begin position="203"/>
        <end position="219"/>
    </location>
</feature>
<dbReference type="Proteomes" id="UP001232117">
    <property type="component" value="Chromosome"/>
</dbReference>
<feature type="transmembrane region" description="Helical" evidence="1">
    <location>
        <begin position="114"/>
        <end position="133"/>
    </location>
</feature>
<dbReference type="RefSeq" id="WP_264533753.1">
    <property type="nucleotide sequence ID" value="NZ_CP092332.1"/>
</dbReference>
<feature type="transmembrane region" description="Helical" evidence="1">
    <location>
        <begin position="63"/>
        <end position="86"/>
    </location>
</feature>
<sequence length="248" mass="28305">MLSLRKILNFYIQSSIHVGIAVFCLVQLSVPQWSGYSFLVLFGTVVGYNFLKYSEWVLSNKPLRIHLIGILSVTSIAAAGFVLLFFQQDVAIQLDLTIALGLVVLYPFIRKLGWLKPFFVSGVVSYITVVIPLKSSLDVAWFFAQRFLLLSSVMIPFEILDSTTDAVSLKTLPHLFGIVRTKQIGYVLVGLFCITSFHTLSMLYPYFIYALSSVIAIYFSSQKRSWYYTSFWVESLPILWWLILMVFL</sequence>
<feature type="transmembrane region" description="Helical" evidence="1">
    <location>
        <begin position="34"/>
        <end position="51"/>
    </location>
</feature>
<feature type="transmembrane region" description="Helical" evidence="1">
    <location>
        <begin position="226"/>
        <end position="247"/>
    </location>
</feature>
<keyword evidence="3" id="KW-1185">Reference proteome</keyword>
<keyword evidence="1" id="KW-1133">Transmembrane helix</keyword>
<keyword evidence="1" id="KW-0812">Transmembrane</keyword>
<feature type="transmembrane region" description="Helical" evidence="1">
    <location>
        <begin position="92"/>
        <end position="109"/>
    </location>
</feature>
<accession>A0ABY8N7L3</accession>
<organism evidence="2 3">
    <name type="scientific">Flavobacterium keumense</name>
    <dbReference type="NCBI Taxonomy" id="1306518"/>
    <lineage>
        <taxon>Bacteria</taxon>
        <taxon>Pseudomonadati</taxon>
        <taxon>Bacteroidota</taxon>
        <taxon>Flavobacteriia</taxon>
        <taxon>Flavobacteriales</taxon>
        <taxon>Flavobacteriaceae</taxon>
        <taxon>Flavobacterium</taxon>
    </lineage>
</organism>
<protein>
    <recommendedName>
        <fullName evidence="4">Prenyltransferase</fullName>
    </recommendedName>
</protein>
<evidence type="ECO:0008006" key="4">
    <source>
        <dbReference type="Google" id="ProtNLM"/>
    </source>
</evidence>
<keyword evidence="1" id="KW-0472">Membrane</keyword>
<reference evidence="2 3" key="1">
    <citation type="submission" date="2023-06" db="EMBL/GenBank/DDBJ databases">
        <title>Complete Genome Sequence of Flavobacterium keumense K3R-10.</title>
        <authorList>
            <person name="Jeong H."/>
            <person name="Jhang S.Y."/>
            <person name="Kim J.N."/>
        </authorList>
    </citation>
    <scope>NUCLEOTIDE SEQUENCE [LARGE SCALE GENOMIC DNA]</scope>
    <source>
        <strain evidence="2 3">K3R-10</strain>
    </source>
</reference>
<proteinExistence type="predicted"/>